<comment type="caution">
    <text evidence="1">The sequence shown here is derived from an EMBL/GenBank/DDBJ whole genome shotgun (WGS) entry which is preliminary data.</text>
</comment>
<dbReference type="Proteomes" id="UP000028702">
    <property type="component" value="Unassembled WGS sequence"/>
</dbReference>
<dbReference type="eggNOG" id="ENOG502ZFQX">
    <property type="taxonomic scope" value="Bacteria"/>
</dbReference>
<keyword evidence="2" id="KW-1185">Reference proteome</keyword>
<protein>
    <submittedName>
        <fullName evidence="1">Conserved protein</fullName>
    </submittedName>
</protein>
<reference evidence="1 2" key="1">
    <citation type="submission" date="2014-07" db="EMBL/GenBank/DDBJ databases">
        <title>Tepidicaulis marinum gen. nov., sp. nov., a novel marine bacterium denitrifying nitrate to nitrous oxide strictly under microaerobic conditions.</title>
        <authorList>
            <person name="Takeuchi M."/>
            <person name="Yamagishi T."/>
            <person name="Kamagata Y."/>
            <person name="Oshima K."/>
            <person name="Hattori M."/>
            <person name="Katayama T."/>
            <person name="Hanada S."/>
            <person name="Tamaki H."/>
            <person name="Marumo K."/>
            <person name="Maeda H."/>
            <person name="Nedachi M."/>
            <person name="Iwasaki W."/>
            <person name="Suwa Y."/>
            <person name="Sakata S."/>
        </authorList>
    </citation>
    <scope>NUCLEOTIDE SEQUENCE [LARGE SCALE GENOMIC DNA]</scope>
    <source>
        <strain evidence="1 2">MA2</strain>
    </source>
</reference>
<sequence length="100" mass="10850">MNIKYLVSAVVLAVLIGLVLGPVRRIAGDAEVGARAVAKTACSCVFIAERSLEDCRKDDPPGFELVRASVDEQEKRISASVFWLIRAEARYRGAEGCLPD</sequence>
<dbReference type="STRING" id="1333998.M2A_0912"/>
<name>A0A081B8P5_9HYPH</name>
<dbReference type="AlphaFoldDB" id="A0A081B8P5"/>
<evidence type="ECO:0000313" key="2">
    <source>
        <dbReference type="Proteomes" id="UP000028702"/>
    </source>
</evidence>
<accession>A0A081B8P5</accession>
<dbReference type="EMBL" id="BBIO01000003">
    <property type="protein sequence ID" value="GAK44413.1"/>
    <property type="molecule type" value="Genomic_DNA"/>
</dbReference>
<proteinExistence type="predicted"/>
<gene>
    <name evidence="1" type="ORF">M2A_0912</name>
</gene>
<organism evidence="1 2">
    <name type="scientific">Tepidicaulis marinus</name>
    <dbReference type="NCBI Taxonomy" id="1333998"/>
    <lineage>
        <taxon>Bacteria</taxon>
        <taxon>Pseudomonadati</taxon>
        <taxon>Pseudomonadota</taxon>
        <taxon>Alphaproteobacteria</taxon>
        <taxon>Hyphomicrobiales</taxon>
        <taxon>Parvibaculaceae</taxon>
        <taxon>Tepidicaulis</taxon>
    </lineage>
</organism>
<dbReference type="RefSeq" id="WP_156101671.1">
    <property type="nucleotide sequence ID" value="NZ_BBIO01000003.1"/>
</dbReference>
<evidence type="ECO:0000313" key="1">
    <source>
        <dbReference type="EMBL" id="GAK44413.1"/>
    </source>
</evidence>